<organism evidence="9 10">
    <name type="scientific">Pseudallescheria apiosperma</name>
    <name type="common">Scedosporium apiospermum</name>
    <dbReference type="NCBI Taxonomy" id="563466"/>
    <lineage>
        <taxon>Eukaryota</taxon>
        <taxon>Fungi</taxon>
        <taxon>Dikarya</taxon>
        <taxon>Ascomycota</taxon>
        <taxon>Pezizomycotina</taxon>
        <taxon>Sordariomycetes</taxon>
        <taxon>Hypocreomycetidae</taxon>
        <taxon>Microascales</taxon>
        <taxon>Microascaceae</taxon>
        <taxon>Scedosporium</taxon>
    </lineage>
</organism>
<feature type="short sequence motif" description="GXSXG" evidence="5">
    <location>
        <begin position="252"/>
        <end position="256"/>
    </location>
</feature>
<evidence type="ECO:0000256" key="1">
    <source>
        <dbReference type="ARBA" id="ARBA00002682"/>
    </source>
</evidence>
<feature type="region of interest" description="Disordered" evidence="7">
    <location>
        <begin position="588"/>
        <end position="631"/>
    </location>
</feature>
<dbReference type="SUPFAM" id="SSF52151">
    <property type="entry name" value="FabD/lysophospholipase-like"/>
    <property type="match status" value="1"/>
</dbReference>
<keyword evidence="2 5" id="KW-0378">Hydrolase</keyword>
<comment type="function">
    <text evidence="6">Lipid hydrolase.</text>
</comment>
<dbReference type="HOGENOM" id="CLU_009031_1_0_1"/>
<comment type="function">
    <text evidence="1">Probable lipid hydrolase.</text>
</comment>
<dbReference type="OrthoDB" id="10049244at2759"/>
<proteinExistence type="inferred from homology"/>
<evidence type="ECO:0000256" key="2">
    <source>
        <dbReference type="ARBA" id="ARBA00022801"/>
    </source>
</evidence>
<evidence type="ECO:0000313" key="10">
    <source>
        <dbReference type="Proteomes" id="UP000028545"/>
    </source>
</evidence>
<dbReference type="KEGG" id="sapo:SAPIO_CDS4382"/>
<evidence type="ECO:0000256" key="3">
    <source>
        <dbReference type="ARBA" id="ARBA00022963"/>
    </source>
</evidence>
<dbReference type="InterPro" id="IPR016035">
    <property type="entry name" value="Acyl_Trfase/lysoPLipase"/>
</dbReference>
<dbReference type="VEuPathDB" id="FungiDB:SAPIO_CDS4382"/>
<dbReference type="Pfam" id="PF01734">
    <property type="entry name" value="Patatin"/>
    <property type="match status" value="1"/>
</dbReference>
<dbReference type="InterPro" id="IPR021771">
    <property type="entry name" value="Triacylglycerol_lipase_N"/>
</dbReference>
<feature type="active site" description="Nucleophile" evidence="5">
    <location>
        <position position="254"/>
    </location>
</feature>
<feature type="region of interest" description="Disordered" evidence="7">
    <location>
        <begin position="771"/>
        <end position="836"/>
    </location>
</feature>
<dbReference type="Proteomes" id="UP000028545">
    <property type="component" value="Unassembled WGS sequence"/>
</dbReference>
<name>A0A084G8T4_PSEDA</name>
<comment type="subcellular location">
    <subcellularLocation>
        <location evidence="6">Membrane</location>
        <topology evidence="6">Single-pass membrane protein</topology>
    </subcellularLocation>
</comment>
<dbReference type="GO" id="GO:0006641">
    <property type="term" value="P:triglyceride metabolic process"/>
    <property type="evidence" value="ECO:0007669"/>
    <property type="project" value="UniProtKB-ARBA"/>
</dbReference>
<accession>A0A084G8T4</accession>
<evidence type="ECO:0000259" key="8">
    <source>
        <dbReference type="PROSITE" id="PS51635"/>
    </source>
</evidence>
<dbReference type="RefSeq" id="XP_016643545.1">
    <property type="nucleotide sequence ID" value="XM_016786943.1"/>
</dbReference>
<dbReference type="InterPro" id="IPR002641">
    <property type="entry name" value="PNPLA_dom"/>
</dbReference>
<comment type="similarity">
    <text evidence="6">Belongs to the PLPL family.</text>
</comment>
<reference evidence="9 10" key="1">
    <citation type="journal article" date="2014" name="Genome Announc.">
        <title>Draft genome sequence of the pathogenic fungus Scedosporium apiospermum.</title>
        <authorList>
            <person name="Vandeputte P."/>
            <person name="Ghamrawi S."/>
            <person name="Rechenmann M."/>
            <person name="Iltis A."/>
            <person name="Giraud S."/>
            <person name="Fleury M."/>
            <person name="Thornton C."/>
            <person name="Delhaes L."/>
            <person name="Meyer W."/>
            <person name="Papon N."/>
            <person name="Bouchara J.P."/>
        </authorList>
    </citation>
    <scope>NUCLEOTIDE SEQUENCE [LARGE SCALE GENOMIC DNA]</scope>
    <source>
        <strain evidence="9 10">IHEM 14462</strain>
    </source>
</reference>
<dbReference type="EMBL" id="JOWA01000091">
    <property type="protein sequence ID" value="KEZ43746.1"/>
    <property type="molecule type" value="Genomic_DNA"/>
</dbReference>
<dbReference type="PANTHER" id="PTHR14226">
    <property type="entry name" value="NEUROPATHY TARGET ESTERASE/SWISS CHEESE D.MELANOGASTER"/>
    <property type="match status" value="1"/>
</dbReference>
<evidence type="ECO:0000256" key="4">
    <source>
        <dbReference type="ARBA" id="ARBA00023098"/>
    </source>
</evidence>
<dbReference type="InterPro" id="IPR050301">
    <property type="entry name" value="NTE"/>
</dbReference>
<gene>
    <name evidence="9" type="ORF">SAPIO_CDS4382</name>
</gene>
<dbReference type="EC" id="3.1.1.-" evidence="6"/>
<dbReference type="PANTHER" id="PTHR14226:SF10">
    <property type="entry name" value="TRIACYLGLYCEROL LIPASE 4-RELATED"/>
    <property type="match status" value="1"/>
</dbReference>
<feature type="domain" description="PNPLA" evidence="8">
    <location>
        <begin position="221"/>
        <end position="418"/>
    </location>
</feature>
<keyword evidence="3 5" id="KW-0442">Lipid degradation</keyword>
<dbReference type="OMA" id="CAVLCTH"/>
<evidence type="ECO:0000256" key="7">
    <source>
        <dbReference type="SAM" id="MobiDB-lite"/>
    </source>
</evidence>
<evidence type="ECO:0000256" key="5">
    <source>
        <dbReference type="PROSITE-ProRule" id="PRU01161"/>
    </source>
</evidence>
<sequence>MSSLLLGIIPFRETASTLQPVVSSEKSLAHPRKKSPRNSAVNALSRALRDANHLALSLWGKPRPAERERRRVVRERKQTLSLRMKMATTLEEWETAAQELDVLEGNDRWKDEPSTSGLNIALVESRLNDLDSARSSRDIRAMLYLIRTALSRDLGGMGGVGLYRHSHIGTKRLIERYVDSAIQTVESLVRESALSLPDSMSSRDILDGLLFARQSFGRSALLLSGGATFGMMHIGVLKALFNADLLPRIVSGASAGSIVCAVLCTHTDEEIPTILEEFPYGDLDVFEAVGVQDNMLLHLRRLLTEGSWSDIKNLTRVMRGLLGDLTFQEAYNRTRRILNITVSTESVYELPRLLNYVTAPNVMIWSAVAASCSVPFVFTAASLLVKDPVTGEHAPWNPSPQRWIDGSVDNDLPMARLAEMFNVNHFIVSQVNPHVVPFLAKDDHLIPTEERDRIEDLKAGGRGPDWLYVVTSLAKDEALHRMQFLAELGIFPNLVTKLRSILSQKYSGDINILPEIAIQDLPRILSNPNSEFMLRCCLAGERATWPKMSRIRDRCAIELTLDRAVHALRARVVFSESQVDLRRLAVGPVQQPWPDTPAGEQAGAPRNKEKDRQPIPSTTRCGQRRGSGSSVQLLARHRRMLQDTDVTDDETEEEERLEMLRWSAHVASTLPKKPSLRRAARSQLNVHLNPVSLPTPAATREEEQAPFDFSRPILPTQSEVATSPDGQRTSMEAWAAGPSTSRNSDICSSRAAAMPPMVGAASGGTNYLDGDYDIADETSSSDPDPYSHPWDQITSMESDVASGPKSTDIAPVDELMDRPSSHSIPPAESPGEEPTD</sequence>
<keyword evidence="4 5" id="KW-0443">Lipid metabolism</keyword>
<evidence type="ECO:0000313" key="9">
    <source>
        <dbReference type="EMBL" id="KEZ43746.1"/>
    </source>
</evidence>
<keyword evidence="10" id="KW-1185">Reference proteome</keyword>
<protein>
    <recommendedName>
        <fullName evidence="6">Patatin-like phospholipase domain-containing protein</fullName>
        <ecNumber evidence="6">3.1.1.-</ecNumber>
    </recommendedName>
</protein>
<comment type="caution">
    <text evidence="5">Lacks conserved residue(s) required for the propagation of feature annotation.</text>
</comment>
<comment type="caution">
    <text evidence="9">The sequence shown here is derived from an EMBL/GenBank/DDBJ whole genome shotgun (WGS) entry which is preliminary data.</text>
</comment>
<dbReference type="Gene3D" id="3.40.1090.10">
    <property type="entry name" value="Cytosolic phospholipase A2 catalytic domain"/>
    <property type="match status" value="2"/>
</dbReference>
<dbReference type="AlphaFoldDB" id="A0A084G8T4"/>
<feature type="active site" description="Proton acceptor" evidence="5">
    <location>
        <position position="405"/>
    </location>
</feature>
<evidence type="ECO:0000256" key="6">
    <source>
        <dbReference type="RuleBase" id="RU362055"/>
    </source>
</evidence>
<dbReference type="PROSITE" id="PS51635">
    <property type="entry name" value="PNPLA"/>
    <property type="match status" value="1"/>
</dbReference>
<dbReference type="GeneID" id="27723454"/>
<dbReference type="CDD" id="cd07230">
    <property type="entry name" value="Pat_TGL4-5_like"/>
    <property type="match status" value="1"/>
</dbReference>
<dbReference type="Pfam" id="PF11815">
    <property type="entry name" value="DUF3336"/>
    <property type="match status" value="1"/>
</dbReference>
<dbReference type="GO" id="GO:0004806">
    <property type="term" value="F:triacylglycerol lipase activity"/>
    <property type="evidence" value="ECO:0007669"/>
    <property type="project" value="InterPro"/>
</dbReference>
<feature type="compositionally biased region" description="Polar residues" evidence="7">
    <location>
        <begin position="615"/>
        <end position="631"/>
    </location>
</feature>
<dbReference type="GO" id="GO:0016020">
    <property type="term" value="C:membrane"/>
    <property type="evidence" value="ECO:0007669"/>
    <property type="project" value="UniProtKB-SubCell"/>
</dbReference>
<dbReference type="GO" id="GO:0016042">
    <property type="term" value="P:lipid catabolic process"/>
    <property type="evidence" value="ECO:0007669"/>
    <property type="project" value="UniProtKB-UniRule"/>
</dbReference>